<proteinExistence type="predicted"/>
<gene>
    <name evidence="2" type="ORF">Esi_0000_0496</name>
</gene>
<feature type="compositionally biased region" description="Low complexity" evidence="1">
    <location>
        <begin position="195"/>
        <end position="212"/>
    </location>
</feature>
<feature type="region of interest" description="Disordered" evidence="1">
    <location>
        <begin position="192"/>
        <end position="236"/>
    </location>
</feature>
<keyword evidence="3" id="KW-1185">Reference proteome</keyword>
<dbReference type="InterPro" id="IPR007528">
    <property type="entry name" value="RINT1_Tip20"/>
</dbReference>
<dbReference type="PANTHER" id="PTHR13520">
    <property type="entry name" value="RAD50-INTERACTING PROTEIN 1 RINT-1"/>
    <property type="match status" value="1"/>
</dbReference>
<dbReference type="Proteomes" id="UP000002630">
    <property type="component" value="Linkage Group LG01"/>
</dbReference>
<evidence type="ECO:0000313" key="3">
    <source>
        <dbReference type="Proteomes" id="UP000002630"/>
    </source>
</evidence>
<dbReference type="GO" id="GO:0060628">
    <property type="term" value="P:regulation of ER to Golgi vesicle-mediated transport"/>
    <property type="evidence" value="ECO:0007669"/>
    <property type="project" value="TreeGrafter"/>
</dbReference>
<dbReference type="eggNOG" id="KOG2218">
    <property type="taxonomic scope" value="Eukaryota"/>
</dbReference>
<feature type="region of interest" description="Disordered" evidence="1">
    <location>
        <begin position="511"/>
        <end position="534"/>
    </location>
</feature>
<accession>D8LBJ7</accession>
<organism evidence="2 3">
    <name type="scientific">Ectocarpus siliculosus</name>
    <name type="common">Brown alga</name>
    <name type="synonym">Conferva siliculosa</name>
    <dbReference type="NCBI Taxonomy" id="2880"/>
    <lineage>
        <taxon>Eukaryota</taxon>
        <taxon>Sar</taxon>
        <taxon>Stramenopiles</taxon>
        <taxon>Ochrophyta</taxon>
        <taxon>PX clade</taxon>
        <taxon>Phaeophyceae</taxon>
        <taxon>Ectocarpales</taxon>
        <taxon>Ectocarpaceae</taxon>
        <taxon>Ectocarpus</taxon>
    </lineage>
</organism>
<dbReference type="GO" id="GO:0070939">
    <property type="term" value="C:Dsl1/NZR complex"/>
    <property type="evidence" value="ECO:0007669"/>
    <property type="project" value="InterPro"/>
</dbReference>
<evidence type="ECO:0000256" key="1">
    <source>
        <dbReference type="SAM" id="MobiDB-lite"/>
    </source>
</evidence>
<dbReference type="AlphaFoldDB" id="D8LBJ7"/>
<protein>
    <submittedName>
        <fullName evidence="2">Uncharacterized protein</fullName>
    </submittedName>
</protein>
<feature type="region of interest" description="Disordered" evidence="1">
    <location>
        <begin position="689"/>
        <end position="710"/>
    </location>
</feature>
<feature type="region of interest" description="Disordered" evidence="1">
    <location>
        <begin position="272"/>
        <end position="305"/>
    </location>
</feature>
<evidence type="ECO:0000313" key="2">
    <source>
        <dbReference type="EMBL" id="CBN76706.1"/>
    </source>
</evidence>
<feature type="region of interest" description="Disordered" evidence="1">
    <location>
        <begin position="827"/>
        <end position="846"/>
    </location>
</feature>
<dbReference type="Pfam" id="PF04437">
    <property type="entry name" value="RINT1_TIP1"/>
    <property type="match status" value="2"/>
</dbReference>
<dbReference type="OrthoDB" id="2189254at2759"/>
<feature type="region of interest" description="Disordered" evidence="1">
    <location>
        <begin position="88"/>
        <end position="109"/>
    </location>
</feature>
<feature type="compositionally biased region" description="Gly residues" evidence="1">
    <location>
        <begin position="515"/>
        <end position="533"/>
    </location>
</feature>
<reference evidence="2 3" key="1">
    <citation type="journal article" date="2010" name="Nature">
        <title>The Ectocarpus genome and the independent evolution of multicellularity in brown algae.</title>
        <authorList>
            <person name="Cock J.M."/>
            <person name="Sterck L."/>
            <person name="Rouze P."/>
            <person name="Scornet D."/>
            <person name="Allen A.E."/>
            <person name="Amoutzias G."/>
            <person name="Anthouard V."/>
            <person name="Artiguenave F."/>
            <person name="Aury J.M."/>
            <person name="Badger J.H."/>
            <person name="Beszteri B."/>
            <person name="Billiau K."/>
            <person name="Bonnet E."/>
            <person name="Bothwell J.H."/>
            <person name="Bowler C."/>
            <person name="Boyen C."/>
            <person name="Brownlee C."/>
            <person name="Carrano C.J."/>
            <person name="Charrier B."/>
            <person name="Cho G.Y."/>
            <person name="Coelho S.M."/>
            <person name="Collen J."/>
            <person name="Corre E."/>
            <person name="Da Silva C."/>
            <person name="Delage L."/>
            <person name="Delaroque N."/>
            <person name="Dittami S.M."/>
            <person name="Doulbeau S."/>
            <person name="Elias M."/>
            <person name="Farnham G."/>
            <person name="Gachon C.M."/>
            <person name="Gschloessl B."/>
            <person name="Heesch S."/>
            <person name="Jabbari K."/>
            <person name="Jubin C."/>
            <person name="Kawai H."/>
            <person name="Kimura K."/>
            <person name="Kloareg B."/>
            <person name="Kupper F.C."/>
            <person name="Lang D."/>
            <person name="Le Bail A."/>
            <person name="Leblanc C."/>
            <person name="Lerouge P."/>
            <person name="Lohr M."/>
            <person name="Lopez P.J."/>
            <person name="Martens C."/>
            <person name="Maumus F."/>
            <person name="Michel G."/>
            <person name="Miranda-Saavedra D."/>
            <person name="Morales J."/>
            <person name="Moreau H."/>
            <person name="Motomura T."/>
            <person name="Nagasato C."/>
            <person name="Napoli C.A."/>
            <person name="Nelson D.R."/>
            <person name="Nyvall-Collen P."/>
            <person name="Peters A.F."/>
            <person name="Pommier C."/>
            <person name="Potin P."/>
            <person name="Poulain J."/>
            <person name="Quesneville H."/>
            <person name="Read B."/>
            <person name="Rensing S.A."/>
            <person name="Ritter A."/>
            <person name="Rousvoal S."/>
            <person name="Samanta M."/>
            <person name="Samson G."/>
            <person name="Schroeder D.C."/>
            <person name="Segurens B."/>
            <person name="Strittmatter M."/>
            <person name="Tonon T."/>
            <person name="Tregear J.W."/>
            <person name="Valentin K."/>
            <person name="von Dassow P."/>
            <person name="Yamagishi T."/>
            <person name="Van de Peer Y."/>
            <person name="Wincker P."/>
        </authorList>
    </citation>
    <scope>NUCLEOTIDE SEQUENCE [LARGE SCALE GENOMIC DNA]</scope>
    <source>
        <strain evidence="3">Ec32 / CCAP1310/4</strain>
    </source>
</reference>
<dbReference type="EMBL" id="FN649726">
    <property type="protein sequence ID" value="CBN76706.1"/>
    <property type="molecule type" value="Genomic_DNA"/>
</dbReference>
<feature type="region of interest" description="Disordered" evidence="1">
    <location>
        <begin position="1081"/>
        <end position="1120"/>
    </location>
</feature>
<dbReference type="PANTHER" id="PTHR13520:SF0">
    <property type="entry name" value="RAD50-INTERACTING PROTEIN 1"/>
    <property type="match status" value="1"/>
</dbReference>
<feature type="compositionally biased region" description="Gly residues" evidence="1">
    <location>
        <begin position="276"/>
        <end position="296"/>
    </location>
</feature>
<feature type="compositionally biased region" description="Gly residues" evidence="1">
    <location>
        <begin position="1094"/>
        <end position="1107"/>
    </location>
</feature>
<dbReference type="STRING" id="2880.D8LBJ7"/>
<dbReference type="InParanoid" id="D8LBJ7"/>
<dbReference type="EMBL" id="FN647682">
    <property type="protein sequence ID" value="CBN76706.1"/>
    <property type="molecule type" value="Genomic_DNA"/>
</dbReference>
<dbReference type="GO" id="GO:0006888">
    <property type="term" value="P:endoplasmic reticulum to Golgi vesicle-mediated transport"/>
    <property type="evidence" value="ECO:0007669"/>
    <property type="project" value="InterPro"/>
</dbReference>
<name>D8LBJ7_ECTSI</name>
<dbReference type="PROSITE" id="PS51386">
    <property type="entry name" value="RINT1_TIP20"/>
    <property type="match status" value="1"/>
</dbReference>
<sequence length="1120" mass="115015">MPDEDEAARDVAKVMSVVGPLLKSYQHRHEELAGLLTASQASAASATAGARELSQDHLQTFGRLEEGCAGLRQELDVAAATAAAAAEAANSLSGTNIPEQRGSGGSSLSRAEVATQRRLAAVSEADTLAARYRSLVQRRRRMRSALRVLEVSEKGRAALEAGAETRGQLGARAEETMKAIECLRGLLGEYRDGSSDGARSPSPAAAASAAAGRGDGDKHDGAGGGGPTTTADGELARVTQGRLEWLTQRLRAQLSSELAAALRQADPLAAAPVKGAGTGNGTRGGGGRGRGFGGRRGTTEGRAGSRQGPEWFLSFLLRALEAYRPLLLLLALPPPAEGAPELEAREAGRGGGSVDPLAYFARGLALLARRRLRAQLGEAAADESLLSHTVEEALAFDRCLDREAGYAECPARFPHQTWPRCVEVFAQGEQRFERWMESDAKAAKAKLAEAAASPGAWRAVDWKNGPRSSTPVTPSAVALCRLFSDVTERYRPLRDPLKQLRFAKHVQEPVLRSASGGGEATKGAPGGGGGAGGVTSAADGLTATWAAALEAAMVGPGQEDGGDKSPIGRWRGYCLALASCAYVCAVLRESEDDMLFADMAETAAAAWAAAREVSGEGRAARPSSSLGSVGNVVGAAVGGVSHAVTELATTAETATAGVARAVGVQGSIIGPTHAISAALTSLKGAARRVRKGASGNRNNGTDSGSGGAGTAASMIVEEEGDGGVRDDGSDEGVAGEVEVGDGGFVGDATTATEKREAPAAADTVVGGEFEGSVFGEEARRYEVMLEAMLRGAVESCRDGFLWRTRSYLRAWDRGIAVVVRASSAAASSALPGGSSSSSSSSSAAEPSGRLCEGVELLETALGVAEGCLPPGQFQQFWTALASELDLTLVKQIVARRVEMSQDEGLQLLADLKVLMGPFDSLARRRPERHFPALAEAAVLLSLEKDGRTHARKGMNTTKRTLHIEGSLFAQSQLRSLSSGLDAHGGGVEEAVRGGGWDGWREEGGALSPEGTQMRDMLENVGVRRMGPAEASILLDKRLKGDRLAVLGYLSAAAGENGGGGGGGGSHPAAAGFAEAGVVGVAPRGGDGRPDGTFTGPGVGGGGVGGSREGAVPREAVSSFG</sequence>
<dbReference type="GO" id="GO:0006890">
    <property type="term" value="P:retrograde vesicle-mediated transport, Golgi to endoplasmic reticulum"/>
    <property type="evidence" value="ECO:0007669"/>
    <property type="project" value="InterPro"/>
</dbReference>